<evidence type="ECO:0000313" key="10">
    <source>
        <dbReference type="Proteomes" id="UP000831113"/>
    </source>
</evidence>
<evidence type="ECO:0000256" key="7">
    <source>
        <dbReference type="SAM" id="Phobius"/>
    </source>
</evidence>
<protein>
    <submittedName>
        <fullName evidence="9">Acyltransferase</fullName>
    </submittedName>
</protein>
<comment type="similarity">
    <text evidence="2">Belongs to the acyltransferase 3 family.</text>
</comment>
<feature type="transmembrane region" description="Helical" evidence="7">
    <location>
        <begin position="248"/>
        <end position="265"/>
    </location>
</feature>
<evidence type="ECO:0000259" key="8">
    <source>
        <dbReference type="Pfam" id="PF01757"/>
    </source>
</evidence>
<keyword evidence="4 7" id="KW-0812">Transmembrane</keyword>
<comment type="subcellular location">
    <subcellularLocation>
        <location evidence="1">Cell membrane</location>
        <topology evidence="1">Multi-pass membrane protein</topology>
    </subcellularLocation>
</comment>
<accession>A0ABY4CRS9</accession>
<feature type="transmembrane region" description="Helical" evidence="7">
    <location>
        <begin position="66"/>
        <end position="83"/>
    </location>
</feature>
<keyword evidence="10" id="KW-1185">Reference proteome</keyword>
<evidence type="ECO:0000313" key="9">
    <source>
        <dbReference type="EMBL" id="UOG72797.1"/>
    </source>
</evidence>
<dbReference type="PANTHER" id="PTHR40074">
    <property type="entry name" value="O-ACETYLTRANSFERASE WECH"/>
    <property type="match status" value="1"/>
</dbReference>
<proteinExistence type="inferred from homology"/>
<evidence type="ECO:0000256" key="1">
    <source>
        <dbReference type="ARBA" id="ARBA00004651"/>
    </source>
</evidence>
<dbReference type="PANTHER" id="PTHR40074:SF2">
    <property type="entry name" value="O-ACETYLTRANSFERASE WECH"/>
    <property type="match status" value="1"/>
</dbReference>
<dbReference type="Proteomes" id="UP000831113">
    <property type="component" value="Chromosome"/>
</dbReference>
<keyword evidence="3" id="KW-1003">Cell membrane</keyword>
<evidence type="ECO:0000256" key="6">
    <source>
        <dbReference type="ARBA" id="ARBA00023136"/>
    </source>
</evidence>
<keyword evidence="5 7" id="KW-1133">Transmembrane helix</keyword>
<dbReference type="GO" id="GO:0016746">
    <property type="term" value="F:acyltransferase activity"/>
    <property type="evidence" value="ECO:0007669"/>
    <property type="project" value="UniProtKB-KW"/>
</dbReference>
<keyword evidence="9" id="KW-0012">Acyltransferase</keyword>
<feature type="transmembrane region" description="Helical" evidence="7">
    <location>
        <begin position="277"/>
        <end position="297"/>
    </location>
</feature>
<evidence type="ECO:0000256" key="3">
    <source>
        <dbReference type="ARBA" id="ARBA00022475"/>
    </source>
</evidence>
<keyword evidence="9" id="KW-0808">Transferase</keyword>
<sequence length="349" mass="40205">MPSTLTPHSTTLTRTLRPQSTNKKTQFLGYIHAYRALSALFIVAVHCPVLLTAADDRIENVLLKGSTQLFLFMAGFIFQHLASKFEWKKYYLSKLQFIVLPYLFMNVPCILYRIFLGTSLEGKSTLEIAKATAYSLLVGNQMITFWFVPVICIFYLLAPVLIKLDKDKRIYYFLPFFVGLSLYYTRAIVGNPLVYFIHFFSSYLLGMFFSRNKDQIFLLSRKYFKGLVAVLLVIVAFEWQFPEVLEEQLQYVQKSILGALLLYLFRRYETRVPKQAGAIADMSFGIYLIHGLVLFVLSYVLNCVMPGKRLTYDLENYLFAFGLVAGLTVAFILLVQRLLGRYSRYAIGC</sequence>
<feature type="transmembrane region" description="Helical" evidence="7">
    <location>
        <begin position="223"/>
        <end position="242"/>
    </location>
</feature>
<evidence type="ECO:0000256" key="5">
    <source>
        <dbReference type="ARBA" id="ARBA00022989"/>
    </source>
</evidence>
<feature type="transmembrane region" description="Helical" evidence="7">
    <location>
        <begin position="136"/>
        <end position="158"/>
    </location>
</feature>
<dbReference type="Pfam" id="PF01757">
    <property type="entry name" value="Acyl_transf_3"/>
    <property type="match status" value="1"/>
</dbReference>
<evidence type="ECO:0000256" key="4">
    <source>
        <dbReference type="ARBA" id="ARBA00022692"/>
    </source>
</evidence>
<dbReference type="EMBL" id="CP094669">
    <property type="protein sequence ID" value="UOG72797.1"/>
    <property type="molecule type" value="Genomic_DNA"/>
</dbReference>
<feature type="transmembrane region" description="Helical" evidence="7">
    <location>
        <begin position="317"/>
        <end position="335"/>
    </location>
</feature>
<name>A0ABY4CRS9_9BACT</name>
<reference evidence="9 10" key="1">
    <citation type="submission" date="2022-03" db="EMBL/GenBank/DDBJ databases">
        <title>Hymenobactersp. isolated from the air.</title>
        <authorList>
            <person name="Won M."/>
            <person name="Kwon S.-W."/>
        </authorList>
    </citation>
    <scope>NUCLEOTIDE SEQUENCE [LARGE SCALE GENOMIC DNA]</scope>
    <source>
        <strain evidence="9 10">KACC 21982</strain>
    </source>
</reference>
<dbReference type="RefSeq" id="WP_243794058.1">
    <property type="nucleotide sequence ID" value="NZ_CP094669.1"/>
</dbReference>
<feature type="transmembrane region" description="Helical" evidence="7">
    <location>
        <begin position="193"/>
        <end position="211"/>
    </location>
</feature>
<dbReference type="InterPro" id="IPR002656">
    <property type="entry name" value="Acyl_transf_3_dom"/>
</dbReference>
<feature type="transmembrane region" description="Helical" evidence="7">
    <location>
        <begin position="95"/>
        <end position="116"/>
    </location>
</feature>
<organism evidence="9 10">
    <name type="scientific">Hymenobacter tibetensis</name>
    <dbReference type="NCBI Taxonomy" id="497967"/>
    <lineage>
        <taxon>Bacteria</taxon>
        <taxon>Pseudomonadati</taxon>
        <taxon>Bacteroidota</taxon>
        <taxon>Cytophagia</taxon>
        <taxon>Cytophagales</taxon>
        <taxon>Hymenobacteraceae</taxon>
        <taxon>Hymenobacter</taxon>
    </lineage>
</organism>
<feature type="transmembrane region" description="Helical" evidence="7">
    <location>
        <begin position="33"/>
        <end position="54"/>
    </location>
</feature>
<gene>
    <name evidence="9" type="ORF">MTX78_11735</name>
</gene>
<evidence type="ECO:0000256" key="2">
    <source>
        <dbReference type="ARBA" id="ARBA00007400"/>
    </source>
</evidence>
<keyword evidence="6 7" id="KW-0472">Membrane</keyword>
<feature type="domain" description="Acyltransferase 3" evidence="8">
    <location>
        <begin position="30"/>
        <end position="334"/>
    </location>
</feature>